<dbReference type="Proteomes" id="UP000018201">
    <property type="component" value="Unassembled WGS sequence"/>
</dbReference>
<gene>
    <name evidence="1" type="ORF">EPH_0031630</name>
</gene>
<protein>
    <submittedName>
        <fullName evidence="1">Uncharacterized protein</fullName>
    </submittedName>
</protein>
<keyword evidence="2" id="KW-1185">Reference proteome</keyword>
<organism evidence="1 2">
    <name type="scientific">Eimeria praecox</name>
    <dbReference type="NCBI Taxonomy" id="51316"/>
    <lineage>
        <taxon>Eukaryota</taxon>
        <taxon>Sar</taxon>
        <taxon>Alveolata</taxon>
        <taxon>Apicomplexa</taxon>
        <taxon>Conoidasida</taxon>
        <taxon>Coccidia</taxon>
        <taxon>Eucoccidiorida</taxon>
        <taxon>Eimeriorina</taxon>
        <taxon>Eimeriidae</taxon>
        <taxon>Eimeria</taxon>
    </lineage>
</organism>
<reference evidence="1" key="2">
    <citation type="submission" date="2013-10" db="EMBL/GenBank/DDBJ databases">
        <authorList>
            <person name="Aslett M."/>
        </authorList>
    </citation>
    <scope>NUCLEOTIDE SEQUENCE [LARGE SCALE GENOMIC DNA]</scope>
    <source>
        <strain evidence="1">Houghton</strain>
    </source>
</reference>
<dbReference type="OrthoDB" id="446168at2759"/>
<sequence length="336" mass="38676">MMYYLIRTGGDYRFFPELMPWQWLGDIEDQRYRFLSVAQRRRSAFQLAALSREEPLDLLPLDLKHDLDGHLMKQFNAEAARVSAAVGRLMASYSFLCHPFIPCFSLRSALTVMKTDNAKGKWYSLGSDVNALFYLPHKLYRNPPSPKTALTRIMDHLTMTGQRFNPAYAAVLDSFADILEQRGPHWFCSEGECASQAFLRRLRTDDPQREVFEEYFREMYSRFSEAKEVKADEFLKVMQEKEKGHKAEAEVYTHWIMASNANETAKEEADQINSLYKSKQLQPLMDSNSVVVFNENGEKVNDPQLLVASFQAFEGLKEAISDAIKRVKTGSSSEKQ</sequence>
<name>U6G1R3_9EIME</name>
<dbReference type="EMBL" id="HG689933">
    <property type="protein sequence ID" value="CDI74196.1"/>
    <property type="molecule type" value="Genomic_DNA"/>
</dbReference>
<dbReference type="AlphaFoldDB" id="U6G1R3"/>
<reference evidence="1" key="1">
    <citation type="submission" date="2013-10" db="EMBL/GenBank/DDBJ databases">
        <title>Genomic analysis of the causative agents of coccidiosis in chickens.</title>
        <authorList>
            <person name="Reid A.J."/>
            <person name="Blake D."/>
            <person name="Billington K."/>
            <person name="Browne H."/>
            <person name="Dunn M."/>
            <person name="Hung S."/>
            <person name="Kawahara F."/>
            <person name="Miranda-Saavedra D."/>
            <person name="Mourier T."/>
            <person name="Nagra H."/>
            <person name="Otto T.D."/>
            <person name="Rawlings N."/>
            <person name="Sanchez A."/>
            <person name="Sanders M."/>
            <person name="Subramaniam C."/>
            <person name="Tay Y."/>
            <person name="Dear P."/>
            <person name="Doerig C."/>
            <person name="Gruber A."/>
            <person name="Parkinson J."/>
            <person name="Shirley M."/>
            <person name="Wan K.L."/>
            <person name="Berriman M."/>
            <person name="Tomley F."/>
            <person name="Pain A."/>
        </authorList>
    </citation>
    <scope>NUCLEOTIDE SEQUENCE [LARGE SCALE GENOMIC DNA]</scope>
    <source>
        <strain evidence="1">Houghton</strain>
    </source>
</reference>
<dbReference type="VEuPathDB" id="ToxoDB:EPH_0031630"/>
<accession>U6G1R3</accession>
<evidence type="ECO:0000313" key="1">
    <source>
        <dbReference type="EMBL" id="CDI74196.1"/>
    </source>
</evidence>
<proteinExistence type="predicted"/>
<evidence type="ECO:0000313" key="2">
    <source>
        <dbReference type="Proteomes" id="UP000018201"/>
    </source>
</evidence>